<dbReference type="AlphaFoldDB" id="A0A4R2ERS1"/>
<dbReference type="OrthoDB" id="1494217at2"/>
<organism evidence="1 2">
    <name type="scientific">Acetobacteroides hydrogenigenes</name>
    <dbReference type="NCBI Taxonomy" id="979970"/>
    <lineage>
        <taxon>Bacteria</taxon>
        <taxon>Pseudomonadati</taxon>
        <taxon>Bacteroidota</taxon>
        <taxon>Bacteroidia</taxon>
        <taxon>Bacteroidales</taxon>
        <taxon>Rikenellaceae</taxon>
        <taxon>Acetobacteroides</taxon>
    </lineage>
</organism>
<dbReference type="Proteomes" id="UP000294830">
    <property type="component" value="Unassembled WGS sequence"/>
</dbReference>
<sequence>MENSSRVKLGNNISEILGVADKMTVKHLKDGNSSPLLALTDVNWTEFVSNVPKAVELNREAEELRMKAEAKCRERDLLMEPIEEAVRRGKNLLKSIHAKNPKMLGEWGFDVTYTTPKKTVAKTSTTENNQ</sequence>
<accession>A0A4R2ERS1</accession>
<keyword evidence="2" id="KW-1185">Reference proteome</keyword>
<name>A0A4R2ERS1_9BACT</name>
<dbReference type="RefSeq" id="WP_131838682.1">
    <property type="nucleotide sequence ID" value="NZ_SLWB01000004.1"/>
</dbReference>
<comment type="caution">
    <text evidence="1">The sequence shown here is derived from an EMBL/GenBank/DDBJ whole genome shotgun (WGS) entry which is preliminary data.</text>
</comment>
<proteinExistence type="predicted"/>
<gene>
    <name evidence="1" type="ORF">CLV25_10473</name>
</gene>
<reference evidence="1 2" key="1">
    <citation type="submission" date="2019-03" db="EMBL/GenBank/DDBJ databases">
        <title>Genomic Encyclopedia of Archaeal and Bacterial Type Strains, Phase II (KMG-II): from individual species to whole genera.</title>
        <authorList>
            <person name="Goeker M."/>
        </authorList>
    </citation>
    <scope>NUCLEOTIDE SEQUENCE [LARGE SCALE GENOMIC DNA]</scope>
    <source>
        <strain evidence="1 2">RL-C</strain>
    </source>
</reference>
<dbReference type="EMBL" id="SLWB01000004">
    <property type="protein sequence ID" value="TCN70122.1"/>
    <property type="molecule type" value="Genomic_DNA"/>
</dbReference>
<evidence type="ECO:0000313" key="1">
    <source>
        <dbReference type="EMBL" id="TCN70122.1"/>
    </source>
</evidence>
<evidence type="ECO:0000313" key="2">
    <source>
        <dbReference type="Proteomes" id="UP000294830"/>
    </source>
</evidence>
<protein>
    <submittedName>
        <fullName evidence="1">Uncharacterized protein</fullName>
    </submittedName>
</protein>